<keyword evidence="3" id="KW-1185">Reference proteome</keyword>
<dbReference type="Pfam" id="PF07949">
    <property type="entry name" value="YbbR"/>
    <property type="match status" value="2"/>
</dbReference>
<reference evidence="2 3" key="1">
    <citation type="submission" date="2019-04" db="EMBL/GenBank/DDBJ databases">
        <title>Isolation and culture of sulfate reducing bacteria from the cold seep of the South China Sea.</title>
        <authorList>
            <person name="Sun C."/>
            <person name="Liu R."/>
        </authorList>
    </citation>
    <scope>NUCLEOTIDE SEQUENCE [LARGE SCALE GENOMIC DNA]</scope>
    <source>
        <strain evidence="2 3">CS1</strain>
    </source>
</reference>
<gene>
    <name evidence="2" type="ORF">E8L03_06285</name>
</gene>
<accession>A0ABX6NE08</accession>
<organism evidence="2 3">
    <name type="scientific">Oceanidesulfovibrio marinus</name>
    <dbReference type="NCBI Taxonomy" id="370038"/>
    <lineage>
        <taxon>Bacteria</taxon>
        <taxon>Pseudomonadati</taxon>
        <taxon>Thermodesulfobacteriota</taxon>
        <taxon>Desulfovibrionia</taxon>
        <taxon>Desulfovibrionales</taxon>
        <taxon>Desulfovibrionaceae</taxon>
        <taxon>Oceanidesulfovibrio</taxon>
    </lineage>
</organism>
<dbReference type="Proteomes" id="UP000503251">
    <property type="component" value="Chromosome"/>
</dbReference>
<feature type="region of interest" description="Disordered" evidence="1">
    <location>
        <begin position="297"/>
        <end position="323"/>
    </location>
</feature>
<dbReference type="Gene3D" id="2.170.120.40">
    <property type="entry name" value="YbbR-like domain"/>
    <property type="match status" value="1"/>
</dbReference>
<dbReference type="InterPro" id="IPR053154">
    <property type="entry name" value="c-di-AMP_regulator"/>
</dbReference>
<dbReference type="PANTHER" id="PTHR37804:SF1">
    <property type="entry name" value="CDAA REGULATORY PROTEIN CDAR"/>
    <property type="match status" value="1"/>
</dbReference>
<name>A0ABX6NE08_9BACT</name>
<dbReference type="PANTHER" id="PTHR37804">
    <property type="entry name" value="CDAA REGULATORY PROTEIN CDAR"/>
    <property type="match status" value="1"/>
</dbReference>
<evidence type="ECO:0000313" key="3">
    <source>
        <dbReference type="Proteomes" id="UP000503251"/>
    </source>
</evidence>
<dbReference type="RefSeq" id="WP_171266863.1">
    <property type="nucleotide sequence ID" value="NZ_CP039543.1"/>
</dbReference>
<dbReference type="InterPro" id="IPR012505">
    <property type="entry name" value="YbbR"/>
</dbReference>
<evidence type="ECO:0000256" key="1">
    <source>
        <dbReference type="SAM" id="MobiDB-lite"/>
    </source>
</evidence>
<dbReference type="Gene3D" id="2.170.120.30">
    <property type="match status" value="2"/>
</dbReference>
<dbReference type="EMBL" id="CP039543">
    <property type="protein sequence ID" value="QJT08556.1"/>
    <property type="molecule type" value="Genomic_DNA"/>
</dbReference>
<sequence>MKGNWQFLILAFLLAATAWFFVSGRERVDAWVELPVEFTGVQKDIVIRRGLRNRVEVRVRGPQGLVRNLDTRNVAYSLDLNGIKPGMNTVNLDPSSLPLPGSIEVVEIDPPRFQVVADRVEEKVVAVKPQWRGELDDHYYLRGNETIPAVTKIRGPKEFVDRIDSIPTQAVDVETGAPTTVVEDKTPLALPDEITAVPDVVQVRLVFDVDKKDVEVNAPVRLENFSSYDAKVSPDHVDLTVRAPVPLLKEGSLDDKVSVNVVVSENLEPGKHELTYVPKLPPRTTVKVSEPKTVTVTLVPKSQQESAGTHNATRSDNTNASTE</sequence>
<protein>
    <submittedName>
        <fullName evidence="2">YbbR-like domain-containing protein</fullName>
    </submittedName>
</protein>
<evidence type="ECO:0000313" key="2">
    <source>
        <dbReference type="EMBL" id="QJT08556.1"/>
    </source>
</evidence>
<proteinExistence type="predicted"/>